<protein>
    <submittedName>
        <fullName evidence="1">Uncharacterized protein</fullName>
    </submittedName>
</protein>
<evidence type="ECO:0000313" key="2">
    <source>
        <dbReference type="Proteomes" id="UP001279642"/>
    </source>
</evidence>
<gene>
    <name evidence="1" type="ORF">SMD27_23975</name>
</gene>
<dbReference type="RefSeq" id="WP_320510992.1">
    <property type="nucleotide sequence ID" value="NZ_JAXCLW010000020.1"/>
</dbReference>
<reference evidence="1 2" key="1">
    <citation type="journal article" date="2016" name="Antonie Van Leeuwenhoek">
        <title>Dongia soli sp. nov., isolated from soil from Dokdo, Korea.</title>
        <authorList>
            <person name="Kim D.U."/>
            <person name="Lee H."/>
            <person name="Kim H."/>
            <person name="Kim S.G."/>
            <person name="Ka J.O."/>
        </authorList>
    </citation>
    <scope>NUCLEOTIDE SEQUENCE [LARGE SCALE GENOMIC DNA]</scope>
    <source>
        <strain evidence="1 2">D78</strain>
    </source>
</reference>
<name>A0ABU5EHU2_9PROT</name>
<feature type="non-terminal residue" evidence="1">
    <location>
        <position position="1"/>
    </location>
</feature>
<dbReference type="Proteomes" id="UP001279642">
    <property type="component" value="Unassembled WGS sequence"/>
</dbReference>
<organism evidence="1 2">
    <name type="scientific">Dongia soli</name>
    <dbReference type="NCBI Taxonomy" id="600628"/>
    <lineage>
        <taxon>Bacteria</taxon>
        <taxon>Pseudomonadati</taxon>
        <taxon>Pseudomonadota</taxon>
        <taxon>Alphaproteobacteria</taxon>
        <taxon>Rhodospirillales</taxon>
        <taxon>Dongiaceae</taxon>
        <taxon>Dongia</taxon>
    </lineage>
</organism>
<evidence type="ECO:0000313" key="1">
    <source>
        <dbReference type="EMBL" id="MDY0885916.1"/>
    </source>
</evidence>
<dbReference type="EMBL" id="JAXCLW010000020">
    <property type="protein sequence ID" value="MDY0885916.1"/>
    <property type="molecule type" value="Genomic_DNA"/>
</dbReference>
<comment type="caution">
    <text evidence="1">The sequence shown here is derived from an EMBL/GenBank/DDBJ whole genome shotgun (WGS) entry which is preliminary data.</text>
</comment>
<sequence length="123" mass="14012">HIIVEDRRIADLGMRRQNPVQPKPEPFYCSEHWTALLPALSSLTPHRPPLARLPFCHFPFHHFPVPTDRRALTDISNHADLRSSNAMRLKAKYQVAGLATVVSVEATLKRSFQPPWLLQGPSF</sequence>
<accession>A0ABU5EHU2</accession>
<proteinExistence type="predicted"/>
<keyword evidence="2" id="KW-1185">Reference proteome</keyword>